<dbReference type="EMBL" id="RWIU01000003">
    <property type="protein sequence ID" value="RSK43491.1"/>
    <property type="molecule type" value="Genomic_DNA"/>
</dbReference>
<name>A0A3R9NWQ9_9BACT</name>
<keyword evidence="2" id="KW-0732">Signal</keyword>
<dbReference type="RefSeq" id="WP_125437699.1">
    <property type="nucleotide sequence ID" value="NZ_RWIU01000003.1"/>
</dbReference>
<evidence type="ECO:0000256" key="1">
    <source>
        <dbReference type="SAM" id="MobiDB-lite"/>
    </source>
</evidence>
<reference evidence="3 4" key="1">
    <citation type="submission" date="2018-12" db="EMBL/GenBank/DDBJ databases">
        <authorList>
            <person name="Feng G."/>
            <person name="Zhu H."/>
        </authorList>
    </citation>
    <scope>NUCLEOTIDE SEQUENCE [LARGE SCALE GENOMIC DNA]</scope>
    <source>
        <strain evidence="3 4">LMG 26000</strain>
    </source>
</reference>
<gene>
    <name evidence="3" type="ORF">EI293_11395</name>
</gene>
<proteinExistence type="predicted"/>
<feature type="chain" id="PRO_5018703354" description="DUF4890 domain-containing protein" evidence="2">
    <location>
        <begin position="25"/>
        <end position="150"/>
    </location>
</feature>
<evidence type="ECO:0000313" key="4">
    <source>
        <dbReference type="Proteomes" id="UP000270291"/>
    </source>
</evidence>
<accession>A0A3R9NWQ9</accession>
<feature type="signal peptide" evidence="2">
    <location>
        <begin position="1"/>
        <end position="24"/>
    </location>
</feature>
<dbReference type="Proteomes" id="UP000270291">
    <property type="component" value="Unassembled WGS sequence"/>
</dbReference>
<evidence type="ECO:0000313" key="3">
    <source>
        <dbReference type="EMBL" id="RSK43491.1"/>
    </source>
</evidence>
<sequence>MKKLLVAPLLLGLLAGAATPAAHAQTTPTKVKAKKDKVKAKTDGDEKPGAGRGGRGPGNRMAEMTKDLNLTADQQTRIAAIQQEQLQQMQAQRGTGGPEDRTARMQQMRVQEESTDAKLKGILTPEQYQQYQAKKQERMKRQGPPSGTNR</sequence>
<feature type="compositionally biased region" description="Basic and acidic residues" evidence="1">
    <location>
        <begin position="110"/>
        <end position="119"/>
    </location>
</feature>
<protein>
    <recommendedName>
        <fullName evidence="5">DUF4890 domain-containing protein</fullName>
    </recommendedName>
</protein>
<organism evidence="3 4">
    <name type="scientific">Hymenobacter perfusus</name>
    <dbReference type="NCBI Taxonomy" id="1236770"/>
    <lineage>
        <taxon>Bacteria</taxon>
        <taxon>Pseudomonadati</taxon>
        <taxon>Bacteroidota</taxon>
        <taxon>Cytophagia</taxon>
        <taxon>Cytophagales</taxon>
        <taxon>Hymenobacteraceae</taxon>
        <taxon>Hymenobacter</taxon>
    </lineage>
</organism>
<comment type="caution">
    <text evidence="3">The sequence shown here is derived from an EMBL/GenBank/DDBJ whole genome shotgun (WGS) entry which is preliminary data.</text>
</comment>
<evidence type="ECO:0008006" key="5">
    <source>
        <dbReference type="Google" id="ProtNLM"/>
    </source>
</evidence>
<evidence type="ECO:0000256" key="2">
    <source>
        <dbReference type="SAM" id="SignalP"/>
    </source>
</evidence>
<keyword evidence="4" id="KW-1185">Reference proteome</keyword>
<feature type="compositionally biased region" description="Low complexity" evidence="1">
    <location>
        <begin position="17"/>
        <end position="30"/>
    </location>
</feature>
<dbReference type="AlphaFoldDB" id="A0A3R9NWQ9"/>
<feature type="region of interest" description="Disordered" evidence="1">
    <location>
        <begin position="84"/>
        <end position="150"/>
    </location>
</feature>
<dbReference type="OrthoDB" id="853708at2"/>
<feature type="compositionally biased region" description="Basic and acidic residues" evidence="1">
    <location>
        <begin position="39"/>
        <end position="49"/>
    </location>
</feature>
<feature type="region of interest" description="Disordered" evidence="1">
    <location>
        <begin position="17"/>
        <end position="65"/>
    </location>
</feature>